<proteinExistence type="predicted"/>
<dbReference type="RefSeq" id="WP_041476090.1">
    <property type="nucleotide sequence ID" value="NC_016830.1"/>
</dbReference>
<keyword evidence="2" id="KW-1185">Reference proteome</keyword>
<reference evidence="1 2" key="1">
    <citation type="submission" date="2018-01" db="EMBL/GenBank/DDBJ databases">
        <title>Tropical forage species Digitaria eriantha prevents oxidative stress under low temperature conditions by the incorporation of polyhydroxybutyrate-producing endophytic bacteria.</title>
        <authorList>
            <person name="Stritzler M."/>
            <person name="Ayub N."/>
        </authorList>
    </citation>
    <scope>NUCLEOTIDE SEQUENCE [LARGE SCALE GENOMIC DNA]</scope>
    <source>
        <strain evidence="1 2">FR1</strain>
    </source>
</reference>
<sequence length="69" mass="7337">MSEHNETMANALELLTINQNSIAAALEELARWVAQRGSTDAAESVTTALNTLDLNAEGIASAIRVLRQG</sequence>
<organism evidence="1 2">
    <name type="scientific">Pseudomonas ogarae (strain DSM 112162 / CECT 30235 / F113)</name>
    <dbReference type="NCBI Taxonomy" id="1114970"/>
    <lineage>
        <taxon>Bacteria</taxon>
        <taxon>Pseudomonadati</taxon>
        <taxon>Pseudomonadota</taxon>
        <taxon>Gammaproteobacteria</taxon>
        <taxon>Pseudomonadales</taxon>
        <taxon>Pseudomonadaceae</taxon>
        <taxon>Pseudomonas</taxon>
    </lineage>
</organism>
<accession>A0ABM6R3S3</accession>
<gene>
    <name evidence="1" type="ORF">C1C98_23055</name>
</gene>
<evidence type="ECO:0000313" key="1">
    <source>
        <dbReference type="EMBL" id="AUO48129.1"/>
    </source>
</evidence>
<dbReference type="EMBL" id="CP025738">
    <property type="protein sequence ID" value="AUO48129.1"/>
    <property type="molecule type" value="Genomic_DNA"/>
</dbReference>
<evidence type="ECO:0000313" key="2">
    <source>
        <dbReference type="Proteomes" id="UP000235315"/>
    </source>
</evidence>
<protein>
    <submittedName>
        <fullName evidence="1">Uncharacterized protein</fullName>
    </submittedName>
</protein>
<dbReference type="Proteomes" id="UP000235315">
    <property type="component" value="Chromosome"/>
</dbReference>
<name>A0ABM6R3S3_PSEO1</name>